<dbReference type="PANTHER" id="PTHR45729">
    <property type="entry name" value="RABPHILIN, ISOFORM A"/>
    <property type="match status" value="1"/>
</dbReference>
<dbReference type="InterPro" id="IPR010911">
    <property type="entry name" value="Rab_BD"/>
</dbReference>
<dbReference type="PROSITE" id="PS50916">
    <property type="entry name" value="RABBD"/>
    <property type="match status" value="1"/>
</dbReference>
<dbReference type="OrthoDB" id="270970at2759"/>
<dbReference type="PANTHER" id="PTHR45729:SF6">
    <property type="entry name" value="RABPHILIN, ISOFORM A"/>
    <property type="match status" value="1"/>
</dbReference>
<keyword evidence="1" id="KW-0479">Metal-binding</keyword>
<organism evidence="4 5">
    <name type="scientific">Penaeus vannamei</name>
    <name type="common">Whiteleg shrimp</name>
    <name type="synonym">Litopenaeus vannamei</name>
    <dbReference type="NCBI Taxonomy" id="6689"/>
    <lineage>
        <taxon>Eukaryota</taxon>
        <taxon>Metazoa</taxon>
        <taxon>Ecdysozoa</taxon>
        <taxon>Arthropoda</taxon>
        <taxon>Crustacea</taxon>
        <taxon>Multicrustacea</taxon>
        <taxon>Malacostraca</taxon>
        <taxon>Eumalacostraca</taxon>
        <taxon>Eucarida</taxon>
        <taxon>Decapoda</taxon>
        <taxon>Dendrobranchiata</taxon>
        <taxon>Penaeoidea</taxon>
        <taxon>Penaeidae</taxon>
        <taxon>Penaeus</taxon>
    </lineage>
</organism>
<dbReference type="STRING" id="6689.A0A423U5F3"/>
<evidence type="ECO:0000256" key="1">
    <source>
        <dbReference type="ARBA" id="ARBA00022723"/>
    </source>
</evidence>
<accession>A0A423U5F3</accession>
<evidence type="ECO:0000259" key="3">
    <source>
        <dbReference type="PROSITE" id="PS50916"/>
    </source>
</evidence>
<feature type="domain" description="RabBD" evidence="3">
    <location>
        <begin position="86"/>
        <end position="119"/>
    </location>
</feature>
<evidence type="ECO:0000256" key="2">
    <source>
        <dbReference type="SAM" id="MobiDB-lite"/>
    </source>
</evidence>
<protein>
    <submittedName>
        <fullName evidence="4">Rab effector Noc2</fullName>
    </submittedName>
</protein>
<name>A0A423U5F3_PENVA</name>
<dbReference type="GO" id="GO:0006887">
    <property type="term" value="P:exocytosis"/>
    <property type="evidence" value="ECO:0007669"/>
    <property type="project" value="TreeGrafter"/>
</dbReference>
<dbReference type="GO" id="GO:0046872">
    <property type="term" value="F:metal ion binding"/>
    <property type="evidence" value="ECO:0007669"/>
    <property type="project" value="UniProtKB-KW"/>
</dbReference>
<reference evidence="4 5" key="2">
    <citation type="submission" date="2019-01" db="EMBL/GenBank/DDBJ databases">
        <title>The decoding of complex shrimp genome reveals the adaptation for benthos swimmer, frequently molting mechanism and breeding impact on genome.</title>
        <authorList>
            <person name="Sun Y."/>
            <person name="Gao Y."/>
            <person name="Yu Y."/>
        </authorList>
    </citation>
    <scope>NUCLEOTIDE SEQUENCE [LARGE SCALE GENOMIC DNA]</scope>
    <source>
        <tissue evidence="4">Muscle</tissue>
    </source>
</reference>
<dbReference type="GO" id="GO:0061669">
    <property type="term" value="P:spontaneous neurotransmitter secretion"/>
    <property type="evidence" value="ECO:0007669"/>
    <property type="project" value="TreeGrafter"/>
</dbReference>
<feature type="region of interest" description="Disordered" evidence="2">
    <location>
        <begin position="1"/>
        <end position="60"/>
    </location>
</feature>
<evidence type="ECO:0000313" key="4">
    <source>
        <dbReference type="EMBL" id="ROT83925.1"/>
    </source>
</evidence>
<reference evidence="4 5" key="1">
    <citation type="submission" date="2018-04" db="EMBL/GenBank/DDBJ databases">
        <authorList>
            <person name="Zhang X."/>
            <person name="Yuan J."/>
            <person name="Li F."/>
            <person name="Xiang J."/>
        </authorList>
    </citation>
    <scope>NUCLEOTIDE SEQUENCE [LARGE SCALE GENOMIC DNA]</scope>
    <source>
        <tissue evidence="4">Muscle</tissue>
    </source>
</reference>
<dbReference type="GO" id="GO:0006886">
    <property type="term" value="P:intracellular protein transport"/>
    <property type="evidence" value="ECO:0007669"/>
    <property type="project" value="InterPro"/>
</dbReference>
<proteinExistence type="predicted"/>
<feature type="compositionally biased region" description="Gly residues" evidence="2">
    <location>
        <begin position="1"/>
        <end position="13"/>
    </location>
</feature>
<feature type="non-terminal residue" evidence="4">
    <location>
        <position position="119"/>
    </location>
</feature>
<dbReference type="GO" id="GO:0017158">
    <property type="term" value="P:regulation of calcium ion-dependent exocytosis"/>
    <property type="evidence" value="ECO:0007669"/>
    <property type="project" value="TreeGrafter"/>
</dbReference>
<sequence>MGFGGPGGLGKGLVGSLSALPTPGGAMGGGGGGGPASGGAGRGNMVRRASLGSQPTQDRWVCPNDRHLALRAKLKMGWSTSQPVPVTRQDSLSEAETKIILEVIQRAEKLDLVEQERIG</sequence>
<dbReference type="GO" id="GO:0031267">
    <property type="term" value="F:small GTPase binding"/>
    <property type="evidence" value="ECO:0007669"/>
    <property type="project" value="InterPro"/>
</dbReference>
<feature type="compositionally biased region" description="Gly residues" evidence="2">
    <location>
        <begin position="25"/>
        <end position="42"/>
    </location>
</feature>
<dbReference type="GO" id="GO:0098793">
    <property type="term" value="C:presynapse"/>
    <property type="evidence" value="ECO:0007669"/>
    <property type="project" value="GOC"/>
</dbReference>
<keyword evidence="5" id="KW-1185">Reference proteome</keyword>
<dbReference type="InterPro" id="IPR043566">
    <property type="entry name" value="Rabphilin/DOC2/Noc2"/>
</dbReference>
<gene>
    <name evidence="4" type="ORF">C7M84_022888</name>
</gene>
<dbReference type="EMBL" id="QCYY01000621">
    <property type="protein sequence ID" value="ROT83925.1"/>
    <property type="molecule type" value="Genomic_DNA"/>
</dbReference>
<dbReference type="AlphaFoldDB" id="A0A423U5F3"/>
<dbReference type="Proteomes" id="UP000283509">
    <property type="component" value="Unassembled WGS sequence"/>
</dbReference>
<evidence type="ECO:0000313" key="5">
    <source>
        <dbReference type="Proteomes" id="UP000283509"/>
    </source>
</evidence>
<comment type="caution">
    <text evidence="4">The sequence shown here is derived from an EMBL/GenBank/DDBJ whole genome shotgun (WGS) entry which is preliminary data.</text>
</comment>